<accession>A0A1D6LI04</accession>
<dbReference type="CDD" id="cd02243">
    <property type="entry name" value="cupin_11S_legumin_C"/>
    <property type="match status" value="1"/>
</dbReference>
<evidence type="ECO:0000256" key="4">
    <source>
        <dbReference type="ARBA" id="ARBA00022761"/>
    </source>
</evidence>
<dbReference type="Gene3D" id="2.60.120.10">
    <property type="entry name" value="Jelly Rolls"/>
    <property type="match status" value="2"/>
</dbReference>
<evidence type="ECO:0000256" key="1">
    <source>
        <dbReference type="ARBA" id="ARBA00007178"/>
    </source>
</evidence>
<dbReference type="PRINTS" id="PR00439">
    <property type="entry name" value="11SGLOBULIN"/>
</dbReference>
<evidence type="ECO:0000256" key="3">
    <source>
        <dbReference type="ARBA" id="ARBA00022729"/>
    </source>
</evidence>
<dbReference type="InterPro" id="IPR050253">
    <property type="entry name" value="Seed_Storage-Functional"/>
</dbReference>
<comment type="subunit">
    <text evidence="2">Hexamer; each subunit is composed of an acidic and a basic chain derived from a single precursor and linked by a disulfide bond.</text>
</comment>
<reference evidence="8" key="1">
    <citation type="submission" date="2015-12" db="EMBL/GenBank/DDBJ databases">
        <title>Update maize B73 reference genome by single molecule sequencing technologies.</title>
        <authorList>
            <consortium name="Maize Genome Sequencing Project"/>
            <person name="Ware D."/>
        </authorList>
    </citation>
    <scope>NUCLEOTIDE SEQUENCE</scope>
    <source>
        <tissue evidence="8">Seedling</tissue>
    </source>
</reference>
<dbReference type="InterPro" id="IPR014710">
    <property type="entry name" value="RmlC-like_jellyroll"/>
</dbReference>
<gene>
    <name evidence="8" type="ORF">ZEAMMB73_Zm00001d035700</name>
</gene>
<keyword evidence="3" id="KW-0732">Signal</keyword>
<dbReference type="InterPro" id="IPR011051">
    <property type="entry name" value="RmlC_Cupin_sf"/>
</dbReference>
<dbReference type="SMART" id="SM00835">
    <property type="entry name" value="Cupin_1"/>
    <property type="match status" value="1"/>
</dbReference>
<dbReference type="InterPro" id="IPR006044">
    <property type="entry name" value="11S_seedstore_pln"/>
</dbReference>
<keyword evidence="4" id="KW-0758">Storage protein</keyword>
<dbReference type="GO" id="GO:0045735">
    <property type="term" value="F:nutrient reservoir activity"/>
    <property type="evidence" value="ECO:0007669"/>
    <property type="project" value="UniProtKB-KW"/>
</dbReference>
<evidence type="ECO:0000313" key="8">
    <source>
        <dbReference type="EMBL" id="AQK79482.1"/>
    </source>
</evidence>
<organism evidence="8">
    <name type="scientific">Zea mays</name>
    <name type="common">Maize</name>
    <dbReference type="NCBI Taxonomy" id="4577"/>
    <lineage>
        <taxon>Eukaryota</taxon>
        <taxon>Viridiplantae</taxon>
        <taxon>Streptophyta</taxon>
        <taxon>Embryophyta</taxon>
        <taxon>Tracheophyta</taxon>
        <taxon>Spermatophyta</taxon>
        <taxon>Magnoliopsida</taxon>
        <taxon>Liliopsida</taxon>
        <taxon>Poales</taxon>
        <taxon>Poaceae</taxon>
        <taxon>PACMAD clade</taxon>
        <taxon>Panicoideae</taxon>
        <taxon>Andropogonodae</taxon>
        <taxon>Andropogoneae</taxon>
        <taxon>Tripsacinae</taxon>
        <taxon>Zea</taxon>
    </lineage>
</organism>
<keyword evidence="5" id="KW-0708">Seed storage protein</keyword>
<comment type="similarity">
    <text evidence="1">Belongs to the 11S seed storage protein (globulins) family.</text>
</comment>
<dbReference type="AlphaFoldDB" id="A0A1D6LI04"/>
<dbReference type="SUPFAM" id="SSF51182">
    <property type="entry name" value="RmlC-like cupins"/>
    <property type="match status" value="1"/>
</dbReference>
<dbReference type="ExpressionAtlas" id="A0A1D6LI04">
    <property type="expression patterns" value="baseline and differential"/>
</dbReference>
<evidence type="ECO:0000256" key="5">
    <source>
        <dbReference type="ARBA" id="ARBA00023129"/>
    </source>
</evidence>
<feature type="region of interest" description="Disordered" evidence="7">
    <location>
        <begin position="1"/>
        <end position="49"/>
    </location>
</feature>
<sequence>MASWRPWSRATRCSLRPAPSSTSAGSTKPTGSSPAPASSPSASSSTPWASCSLDTPTSIRLSTSSKAGAQHWLYNDGDAPLVAVYVFDENNNINQLEPSMRKFLLAGGFSKGQPHFPVLNLVQMSAVRVDLYQDAIMSPFWNFNAHSAMYGIRGSARVQVASDNGTTVFDDVLRAGQLLIVPQGYLVATKAQGEGFQYIAFETNPDTMVSHVAGKNSVLSDLPAAVIASSYAISMEEAAELKNGRKHELAVLTPAGSGSYQQGQAGSAQQ</sequence>
<dbReference type="PANTHER" id="PTHR31189">
    <property type="entry name" value="OS03G0336100 PROTEIN-RELATED"/>
    <property type="match status" value="1"/>
</dbReference>
<evidence type="ECO:0000256" key="7">
    <source>
        <dbReference type="SAM" id="MobiDB-lite"/>
    </source>
</evidence>
<evidence type="ECO:0000256" key="6">
    <source>
        <dbReference type="ARBA" id="ARBA00023157"/>
    </source>
</evidence>
<dbReference type="Pfam" id="PF00190">
    <property type="entry name" value="Cupin_1"/>
    <property type="match status" value="1"/>
</dbReference>
<dbReference type="EMBL" id="CM000782">
    <property type="protein sequence ID" value="AQK79482.1"/>
    <property type="molecule type" value="Genomic_DNA"/>
</dbReference>
<proteinExistence type="inferred from homology"/>
<feature type="compositionally biased region" description="Low complexity" evidence="7">
    <location>
        <begin position="26"/>
        <end position="49"/>
    </location>
</feature>
<name>A0A1D6LI04_MAIZE</name>
<dbReference type="PANTHER" id="PTHR31189:SF35">
    <property type="entry name" value="12S SEED STORAGE PROTEIN CRB"/>
    <property type="match status" value="1"/>
</dbReference>
<keyword evidence="6" id="KW-1015">Disulfide bond</keyword>
<protein>
    <submittedName>
        <fullName evidence="8">Legumin1</fullName>
    </submittedName>
</protein>
<dbReference type="InterPro" id="IPR006045">
    <property type="entry name" value="Cupin_1"/>
</dbReference>
<dbReference type="GO" id="GO:0048316">
    <property type="term" value="P:seed development"/>
    <property type="evidence" value="ECO:0007669"/>
    <property type="project" value="UniProtKB-ARBA"/>
</dbReference>
<evidence type="ECO:0000256" key="2">
    <source>
        <dbReference type="ARBA" id="ARBA00011818"/>
    </source>
</evidence>